<dbReference type="VEuPathDB" id="FungiDB:PYU1_G006128"/>
<reference evidence="6" key="1">
    <citation type="journal article" date="2010" name="Genome Biol.">
        <title>Genome sequence of the necrotrophic plant pathogen Pythium ultimum reveals original pathogenicity mechanisms and effector repertoire.</title>
        <authorList>
            <person name="Levesque C.A."/>
            <person name="Brouwer H."/>
            <person name="Cano L."/>
            <person name="Hamilton J.P."/>
            <person name="Holt C."/>
            <person name="Huitema E."/>
            <person name="Raffaele S."/>
            <person name="Robideau G.P."/>
            <person name="Thines M."/>
            <person name="Win J."/>
            <person name="Zerillo M.M."/>
            <person name="Beakes G.W."/>
            <person name="Boore J.L."/>
            <person name="Busam D."/>
            <person name="Dumas B."/>
            <person name="Ferriera S."/>
            <person name="Fuerstenberg S.I."/>
            <person name="Gachon C.M."/>
            <person name="Gaulin E."/>
            <person name="Govers F."/>
            <person name="Grenville-Briggs L."/>
            <person name="Horner N."/>
            <person name="Hostetler J."/>
            <person name="Jiang R.H."/>
            <person name="Johnson J."/>
            <person name="Krajaejun T."/>
            <person name="Lin H."/>
            <person name="Meijer H.J."/>
            <person name="Moore B."/>
            <person name="Morris P."/>
            <person name="Phuntmart V."/>
            <person name="Puiu D."/>
            <person name="Shetty J."/>
            <person name="Stajich J.E."/>
            <person name="Tripathy S."/>
            <person name="Wawra S."/>
            <person name="van West P."/>
            <person name="Whitty B.R."/>
            <person name="Coutinho P.M."/>
            <person name="Henrissat B."/>
            <person name="Martin F."/>
            <person name="Thomas P.D."/>
            <person name="Tyler B.M."/>
            <person name="De Vries R.P."/>
            <person name="Kamoun S."/>
            <person name="Yandell M."/>
            <person name="Tisserat N."/>
            <person name="Buell C.R."/>
        </authorList>
    </citation>
    <scope>NUCLEOTIDE SEQUENCE</scope>
    <source>
        <strain evidence="6">DAOM:BR144</strain>
    </source>
</reference>
<proteinExistence type="predicted"/>
<dbReference type="HOGENOM" id="CLU_2338205_0_0_1"/>
<keyword evidence="3" id="KW-0677">Repeat</keyword>
<organism evidence="5 6">
    <name type="scientific">Globisporangium ultimum (strain ATCC 200006 / CBS 805.95 / DAOM BR144)</name>
    <name type="common">Pythium ultimum</name>
    <dbReference type="NCBI Taxonomy" id="431595"/>
    <lineage>
        <taxon>Eukaryota</taxon>
        <taxon>Sar</taxon>
        <taxon>Stramenopiles</taxon>
        <taxon>Oomycota</taxon>
        <taxon>Peronosporomycetes</taxon>
        <taxon>Pythiales</taxon>
        <taxon>Pythiaceae</taxon>
        <taxon>Globisporangium</taxon>
    </lineage>
</organism>
<evidence type="ECO:0000313" key="5">
    <source>
        <dbReference type="EnsemblProtists" id="PYU1_T006140"/>
    </source>
</evidence>
<dbReference type="InterPro" id="IPR032675">
    <property type="entry name" value="LRR_dom_sf"/>
</dbReference>
<evidence type="ECO:0000256" key="3">
    <source>
        <dbReference type="ARBA" id="ARBA00022737"/>
    </source>
</evidence>
<evidence type="ECO:0000256" key="4">
    <source>
        <dbReference type="ARBA" id="ARBA00023273"/>
    </source>
</evidence>
<evidence type="ECO:0000256" key="1">
    <source>
        <dbReference type="ARBA" id="ARBA00004316"/>
    </source>
</evidence>
<dbReference type="AlphaFoldDB" id="K3WME8"/>
<reference evidence="5" key="3">
    <citation type="submission" date="2015-02" db="UniProtKB">
        <authorList>
            <consortium name="EnsemblProtists"/>
        </authorList>
    </citation>
    <scope>IDENTIFICATION</scope>
    <source>
        <strain evidence="5">DAOM BR144</strain>
    </source>
</reference>
<evidence type="ECO:0008006" key="7">
    <source>
        <dbReference type="Google" id="ProtNLM"/>
    </source>
</evidence>
<dbReference type="InterPro" id="IPR050576">
    <property type="entry name" value="Cilia_flagella_integrity"/>
</dbReference>
<dbReference type="EnsemblProtists" id="PYU1_T006140">
    <property type="protein sequence ID" value="PYU1_T006140"/>
    <property type="gene ID" value="PYU1_G006128"/>
</dbReference>
<reference evidence="6" key="2">
    <citation type="submission" date="2010-04" db="EMBL/GenBank/DDBJ databases">
        <authorList>
            <person name="Buell R."/>
            <person name="Hamilton J."/>
            <person name="Hostetler J."/>
        </authorList>
    </citation>
    <scope>NUCLEOTIDE SEQUENCE [LARGE SCALE GENOMIC DNA]</scope>
    <source>
        <strain evidence="6">DAOM:BR144</strain>
    </source>
</reference>
<name>K3WME8_GLOUD</name>
<dbReference type="InParanoid" id="K3WME8"/>
<dbReference type="PANTHER" id="PTHR45973">
    <property type="entry name" value="PROTEIN PHOSPHATASE 1 REGULATORY SUBUNIT SDS22-RELATED"/>
    <property type="match status" value="1"/>
</dbReference>
<dbReference type="PANTHER" id="PTHR45973:SF9">
    <property type="entry name" value="LEUCINE-RICH REPEAT-CONTAINING PROTEIN 46"/>
    <property type="match status" value="1"/>
</dbReference>
<keyword evidence="4" id="KW-0966">Cell projection</keyword>
<dbReference type="Proteomes" id="UP000019132">
    <property type="component" value="Unassembled WGS sequence"/>
</dbReference>
<evidence type="ECO:0000313" key="6">
    <source>
        <dbReference type="Proteomes" id="UP000019132"/>
    </source>
</evidence>
<dbReference type="EMBL" id="GL376625">
    <property type="status" value="NOT_ANNOTATED_CDS"/>
    <property type="molecule type" value="Genomic_DNA"/>
</dbReference>
<sequence length="98" mass="10998">MDVEGVADRAISRVNAGVHSVDEIAHDDDRDDAVEQLNLHGNCIESMNGLEAFSRLVELCLSNNFIQEISFAALEPLVHLKILDLSANRLLDFRHYHD</sequence>
<comment type="subcellular location">
    <subcellularLocation>
        <location evidence="1">Cell projection</location>
    </subcellularLocation>
</comment>
<dbReference type="Pfam" id="PF12799">
    <property type="entry name" value="LRR_4"/>
    <property type="match status" value="1"/>
</dbReference>
<dbReference type="Gene3D" id="3.80.10.10">
    <property type="entry name" value="Ribonuclease Inhibitor"/>
    <property type="match status" value="1"/>
</dbReference>
<dbReference type="InterPro" id="IPR025875">
    <property type="entry name" value="Leu-rich_rpt_4"/>
</dbReference>
<keyword evidence="6" id="KW-1185">Reference proteome</keyword>
<dbReference type="SUPFAM" id="SSF52058">
    <property type="entry name" value="L domain-like"/>
    <property type="match status" value="1"/>
</dbReference>
<accession>K3WME8</accession>
<evidence type="ECO:0000256" key="2">
    <source>
        <dbReference type="ARBA" id="ARBA00022614"/>
    </source>
</evidence>
<keyword evidence="2" id="KW-0433">Leucine-rich repeat</keyword>
<protein>
    <recommendedName>
        <fullName evidence="7">Protein phosphatase 1 regulatory subunit 7</fullName>
    </recommendedName>
</protein>
<dbReference type="STRING" id="431595.K3WME8"/>